<proteinExistence type="predicted"/>
<comment type="subcellular location">
    <subcellularLocation>
        <location evidence="1">Cell membrane</location>
        <topology evidence="1">Multi-pass membrane protein</topology>
    </subcellularLocation>
</comment>
<evidence type="ECO:0000313" key="7">
    <source>
        <dbReference type="EMBL" id="AIE96120.1"/>
    </source>
</evidence>
<name>A0A075FWJ2_9ARCH</name>
<feature type="transmembrane region" description="Helical" evidence="6">
    <location>
        <begin position="20"/>
        <end position="40"/>
    </location>
</feature>
<dbReference type="InterPro" id="IPR050367">
    <property type="entry name" value="APC_superfamily"/>
</dbReference>
<evidence type="ECO:0000256" key="3">
    <source>
        <dbReference type="ARBA" id="ARBA00022692"/>
    </source>
</evidence>
<sequence length="677" mass="73790">MEVEKSSSGLVRSLSLKDAVMIGIASMIGGAIFVLVGPGMAQAGAALMIAFLLNGVITVFTALTYAELGSAFPATGGGYRWVKQGLPRPNAYLSGWMAWFGHTIAGSLYAVAFGSFFGYLLQASGVIGDDFGFPIDKLFAAIAIIIFIFVNIRGASDTGKVGNAITFTQLAIIGVLVAAAVGAMAFANPNWSENFTDFMPLGITGIALAMGLTFIAFEGYEIISQAGDEIKNPKRNIPRAILLSLAIVVTLYVVFTFVFIGGLNPDDIGMPAWSFIGSFGELGIIEAAERFMPFGALIVLAGGLVSTLSALNATTFAASRVSFAMGTQYNLPHIFSKIHPKYHTPFVATIISGIIMMVIALSLDLTAIALAASIMFLFLFTQVNLASITIRRLYEKTVDYGFKTPFFPAVPIIGIVTAMGLSIYLLIAHPESWVIAVVWVLIGFVIYKFYTSKQELEHNAPLVFTQGPKLRKEYRIMIVFDKRNATKFYKIAKAISEQNDGEITVLNIVNVPRQTPLSLSHGIGDNGLKAIEEFKRAIPGSLRNRFLVRLAHDPTEAILSTAEEQDINTMLVDFSFLRNNRKLLSLTTCDIIGIRLRKHFDQDISQMIISYDKGRHSDLGLEIGHALSATNDSKIRIVRGVVEDPDDEVEVVNRINDKMLDLDLKRSSLRKCMVVET</sequence>
<keyword evidence="4 6" id="KW-1133">Transmembrane helix</keyword>
<dbReference type="InterPro" id="IPR002293">
    <property type="entry name" value="AA/rel_permease1"/>
</dbReference>
<feature type="transmembrane region" description="Helical" evidence="6">
    <location>
        <begin position="198"/>
        <end position="220"/>
    </location>
</feature>
<feature type="transmembrane region" description="Helical" evidence="6">
    <location>
        <begin position="131"/>
        <end position="152"/>
    </location>
</feature>
<keyword evidence="5 6" id="KW-0472">Membrane</keyword>
<evidence type="ECO:0000256" key="4">
    <source>
        <dbReference type="ARBA" id="ARBA00022989"/>
    </source>
</evidence>
<dbReference type="Gene3D" id="1.20.1740.10">
    <property type="entry name" value="Amino acid/polyamine transporter I"/>
    <property type="match status" value="1"/>
</dbReference>
<evidence type="ECO:0000256" key="5">
    <source>
        <dbReference type="ARBA" id="ARBA00023136"/>
    </source>
</evidence>
<dbReference type="Pfam" id="PF13520">
    <property type="entry name" value="AA_permease_2"/>
    <property type="match status" value="1"/>
</dbReference>
<keyword evidence="2" id="KW-1003">Cell membrane</keyword>
<dbReference type="GO" id="GO:0022857">
    <property type="term" value="F:transmembrane transporter activity"/>
    <property type="evidence" value="ECO:0007669"/>
    <property type="project" value="InterPro"/>
</dbReference>
<feature type="transmembrane region" description="Helical" evidence="6">
    <location>
        <begin position="46"/>
        <end position="66"/>
    </location>
</feature>
<feature type="transmembrane region" description="Helical" evidence="6">
    <location>
        <begin position="342"/>
        <end position="361"/>
    </location>
</feature>
<dbReference type="EMBL" id="KF900469">
    <property type="protein sequence ID" value="AIE96120.1"/>
    <property type="molecule type" value="Genomic_DNA"/>
</dbReference>
<feature type="transmembrane region" description="Helical" evidence="6">
    <location>
        <begin position="406"/>
        <end position="427"/>
    </location>
</feature>
<reference evidence="7" key="1">
    <citation type="journal article" date="2014" name="Genome Biol. Evol.">
        <title>Pangenome evidence for extensive interdomain horizontal transfer affecting lineage core and shell genes in uncultured planktonic thaumarchaeota and euryarchaeota.</title>
        <authorList>
            <person name="Deschamps P."/>
            <person name="Zivanovic Y."/>
            <person name="Moreira D."/>
            <person name="Rodriguez-Valera F."/>
            <person name="Lopez-Garcia P."/>
        </authorList>
    </citation>
    <scope>NUCLEOTIDE SEQUENCE</scope>
</reference>
<feature type="transmembrane region" description="Helical" evidence="6">
    <location>
        <begin position="96"/>
        <end position="119"/>
    </location>
</feature>
<evidence type="ECO:0000256" key="1">
    <source>
        <dbReference type="ARBA" id="ARBA00004651"/>
    </source>
</evidence>
<keyword evidence="3 6" id="KW-0812">Transmembrane</keyword>
<protein>
    <submittedName>
        <fullName evidence="7">Cationic amino acid transporter</fullName>
    </submittedName>
</protein>
<organism evidence="7">
    <name type="scientific">uncultured marine thaumarchaeote AD1000_72_F04</name>
    <dbReference type="NCBI Taxonomy" id="1455938"/>
    <lineage>
        <taxon>Archaea</taxon>
        <taxon>Nitrososphaerota</taxon>
        <taxon>environmental samples</taxon>
    </lineage>
</organism>
<dbReference type="GO" id="GO:0005886">
    <property type="term" value="C:plasma membrane"/>
    <property type="evidence" value="ECO:0007669"/>
    <property type="project" value="UniProtKB-SubCell"/>
</dbReference>
<evidence type="ECO:0000256" key="6">
    <source>
        <dbReference type="SAM" id="Phobius"/>
    </source>
</evidence>
<evidence type="ECO:0000256" key="2">
    <source>
        <dbReference type="ARBA" id="ARBA00022475"/>
    </source>
</evidence>
<feature type="transmembrane region" description="Helical" evidence="6">
    <location>
        <begin position="241"/>
        <end position="263"/>
    </location>
</feature>
<feature type="transmembrane region" description="Helical" evidence="6">
    <location>
        <begin position="433"/>
        <end position="450"/>
    </location>
</feature>
<dbReference type="PANTHER" id="PTHR42770">
    <property type="entry name" value="AMINO ACID TRANSPORTER-RELATED"/>
    <property type="match status" value="1"/>
</dbReference>
<feature type="transmembrane region" description="Helical" evidence="6">
    <location>
        <begin position="296"/>
        <end position="321"/>
    </location>
</feature>
<feature type="transmembrane region" description="Helical" evidence="6">
    <location>
        <begin position="164"/>
        <end position="186"/>
    </location>
</feature>
<feature type="transmembrane region" description="Helical" evidence="6">
    <location>
        <begin position="367"/>
        <end position="385"/>
    </location>
</feature>
<dbReference type="PANTHER" id="PTHR42770:SF11">
    <property type="entry name" value="INNER MEMBRANE TRANSPORT PROTEIN YBAT"/>
    <property type="match status" value="1"/>
</dbReference>
<dbReference type="AlphaFoldDB" id="A0A075FWJ2"/>
<accession>A0A075FWJ2</accession>